<protein>
    <recommendedName>
        <fullName evidence="5">AMIN domain-containing protein</fullName>
    </recommendedName>
</protein>
<proteinExistence type="predicted"/>
<organism evidence="3 4">
    <name type="scientific">Marinicrinis sediminis</name>
    <dbReference type="NCBI Taxonomy" id="1652465"/>
    <lineage>
        <taxon>Bacteria</taxon>
        <taxon>Bacillati</taxon>
        <taxon>Bacillota</taxon>
        <taxon>Bacilli</taxon>
        <taxon>Bacillales</taxon>
        <taxon>Paenibacillaceae</taxon>
    </lineage>
</organism>
<dbReference type="RefSeq" id="WP_379927984.1">
    <property type="nucleotide sequence ID" value="NZ_JBHUMM010000004.1"/>
</dbReference>
<evidence type="ECO:0000256" key="2">
    <source>
        <dbReference type="SAM" id="SignalP"/>
    </source>
</evidence>
<feature type="region of interest" description="Disordered" evidence="1">
    <location>
        <begin position="25"/>
        <end position="129"/>
    </location>
</feature>
<comment type="caution">
    <text evidence="3">The sequence shown here is derived from an EMBL/GenBank/DDBJ whole genome shotgun (WGS) entry which is preliminary data.</text>
</comment>
<dbReference type="PROSITE" id="PS51257">
    <property type="entry name" value="PROKAR_LIPOPROTEIN"/>
    <property type="match status" value="1"/>
</dbReference>
<evidence type="ECO:0000313" key="4">
    <source>
        <dbReference type="Proteomes" id="UP001597497"/>
    </source>
</evidence>
<name>A0ABW5R725_9BACL</name>
<accession>A0ABW5R725</accession>
<gene>
    <name evidence="3" type="ORF">ACFSUC_03015</name>
</gene>
<dbReference type="EMBL" id="JBHUMM010000004">
    <property type="protein sequence ID" value="MFD2670579.1"/>
    <property type="molecule type" value="Genomic_DNA"/>
</dbReference>
<evidence type="ECO:0008006" key="5">
    <source>
        <dbReference type="Google" id="ProtNLM"/>
    </source>
</evidence>
<keyword evidence="2" id="KW-0732">Signal</keyword>
<feature type="signal peptide" evidence="2">
    <location>
        <begin position="1"/>
        <end position="27"/>
    </location>
</feature>
<sequence>MKRLKFWTFAGLLLLVVVGVSSGCANQKEPDPLQEARSSTIPSQVEPEKQTKPANTQTDNTKSEETDKKKHDAVISSPEQPDESVKKPANSPESDAGTDKPAPNPPASEPATSNNDKGTGGVIGSPEKPASATIEHYHPTQPRLMGLKIQESTDQAKAIYGNPLKTYTMGADASQLNVLEYPGFRIGADENNQIIFIEVSTSEAHPGLNGVALGDEVREMIRFYGEPSVQTEFVMNYISNGIVLKIDVDPVHQTISSIKLFADEESPSS</sequence>
<reference evidence="4" key="1">
    <citation type="journal article" date="2019" name="Int. J. Syst. Evol. Microbiol.">
        <title>The Global Catalogue of Microorganisms (GCM) 10K type strain sequencing project: providing services to taxonomists for standard genome sequencing and annotation.</title>
        <authorList>
            <consortium name="The Broad Institute Genomics Platform"/>
            <consortium name="The Broad Institute Genome Sequencing Center for Infectious Disease"/>
            <person name="Wu L."/>
            <person name="Ma J."/>
        </authorList>
    </citation>
    <scope>NUCLEOTIDE SEQUENCE [LARGE SCALE GENOMIC DNA]</scope>
    <source>
        <strain evidence="4">KCTC 33676</strain>
    </source>
</reference>
<keyword evidence="4" id="KW-1185">Reference proteome</keyword>
<dbReference type="Proteomes" id="UP001597497">
    <property type="component" value="Unassembled WGS sequence"/>
</dbReference>
<evidence type="ECO:0000313" key="3">
    <source>
        <dbReference type="EMBL" id="MFD2670579.1"/>
    </source>
</evidence>
<feature type="chain" id="PRO_5047306004" description="AMIN domain-containing protein" evidence="2">
    <location>
        <begin position="28"/>
        <end position="269"/>
    </location>
</feature>
<feature type="compositionally biased region" description="Basic and acidic residues" evidence="1">
    <location>
        <begin position="61"/>
        <end position="73"/>
    </location>
</feature>
<evidence type="ECO:0000256" key="1">
    <source>
        <dbReference type="SAM" id="MobiDB-lite"/>
    </source>
</evidence>